<dbReference type="PANTHER" id="PTHR46268">
    <property type="entry name" value="STRESS RESPONSE PROTEIN NHAX"/>
    <property type="match status" value="1"/>
</dbReference>
<dbReference type="Gene3D" id="3.40.50.12370">
    <property type="match status" value="1"/>
</dbReference>
<dbReference type="Proteomes" id="UP000265955">
    <property type="component" value="Unassembled WGS sequence"/>
</dbReference>
<keyword evidence="4" id="KW-1185">Reference proteome</keyword>
<feature type="domain" description="UspA" evidence="2">
    <location>
        <begin position="3"/>
        <end position="146"/>
    </location>
</feature>
<protein>
    <submittedName>
        <fullName evidence="3">Universal stress protein</fullName>
    </submittedName>
</protein>
<dbReference type="PANTHER" id="PTHR46268:SF15">
    <property type="entry name" value="UNIVERSAL STRESS PROTEIN HP_0031"/>
    <property type="match status" value="1"/>
</dbReference>
<evidence type="ECO:0000259" key="2">
    <source>
        <dbReference type="Pfam" id="PF00582"/>
    </source>
</evidence>
<dbReference type="AlphaFoldDB" id="A0A3A3FV88"/>
<reference evidence="4" key="1">
    <citation type="submission" date="2018-09" db="EMBL/GenBank/DDBJ databases">
        <authorList>
            <person name="Zhu H."/>
        </authorList>
    </citation>
    <scope>NUCLEOTIDE SEQUENCE [LARGE SCALE GENOMIC DNA]</scope>
    <source>
        <strain evidence="4">K1R23-30</strain>
    </source>
</reference>
<dbReference type="SUPFAM" id="SSF52402">
    <property type="entry name" value="Adenine nucleotide alpha hydrolases-like"/>
    <property type="match status" value="2"/>
</dbReference>
<name>A0A3A3FV88_9BURK</name>
<dbReference type="Pfam" id="PF00582">
    <property type="entry name" value="Usp"/>
    <property type="match status" value="2"/>
</dbReference>
<dbReference type="PRINTS" id="PR01438">
    <property type="entry name" value="UNVRSLSTRESS"/>
</dbReference>
<evidence type="ECO:0000313" key="4">
    <source>
        <dbReference type="Proteomes" id="UP000265955"/>
    </source>
</evidence>
<dbReference type="RefSeq" id="WP_119770046.1">
    <property type="nucleotide sequence ID" value="NZ_QYUO01000001.1"/>
</dbReference>
<dbReference type="InterPro" id="IPR006015">
    <property type="entry name" value="Universal_stress_UspA"/>
</dbReference>
<comment type="similarity">
    <text evidence="1">Belongs to the universal stress protein A family.</text>
</comment>
<evidence type="ECO:0000313" key="3">
    <source>
        <dbReference type="EMBL" id="RJG00103.1"/>
    </source>
</evidence>
<evidence type="ECO:0000256" key="1">
    <source>
        <dbReference type="ARBA" id="ARBA00008791"/>
    </source>
</evidence>
<accession>A0A3A3FV88</accession>
<dbReference type="OrthoDB" id="9804721at2"/>
<proteinExistence type="inferred from homology"/>
<comment type="caution">
    <text evidence="3">The sequence shown here is derived from an EMBL/GenBank/DDBJ whole genome shotgun (WGS) entry which is preliminary data.</text>
</comment>
<organism evidence="3 4">
    <name type="scientific">Noviherbaspirillum saxi</name>
    <dbReference type="NCBI Taxonomy" id="2320863"/>
    <lineage>
        <taxon>Bacteria</taxon>
        <taxon>Pseudomonadati</taxon>
        <taxon>Pseudomonadota</taxon>
        <taxon>Betaproteobacteria</taxon>
        <taxon>Burkholderiales</taxon>
        <taxon>Oxalobacteraceae</taxon>
        <taxon>Noviherbaspirillum</taxon>
    </lineage>
</organism>
<dbReference type="EMBL" id="QYUO01000001">
    <property type="protein sequence ID" value="RJG00103.1"/>
    <property type="molecule type" value="Genomic_DNA"/>
</dbReference>
<dbReference type="CDD" id="cd00293">
    <property type="entry name" value="USP-like"/>
    <property type="match status" value="1"/>
</dbReference>
<dbReference type="InterPro" id="IPR006016">
    <property type="entry name" value="UspA"/>
</dbReference>
<sequence length="278" mass="30371">MSYKTILVHVDESIRAGERIKLAAAVAMTEKAHLIGTAMTGASRYLVQARMLTELDPNLRTHLDFLRQRARRGLEDFDVTARKLGLDSFEKRLVDDEAGAGICLQARYADLVVIGQNDPNEISPVVMPDFAQYVVLNCARPVLLVPHTGRFDNIGNQVLIAWDASMEAARAVTSALPLLQRAQQVDVVIFNARASGSPGMPPGTEIVHYLRRHEIRAELLQRRADGPVGEAVCALASDTGADLIIMGGYGHARFRELVLGEVTRTLLASATIPVLMSH</sequence>
<gene>
    <name evidence="3" type="ORF">D3871_12380</name>
</gene>
<feature type="domain" description="UspA" evidence="2">
    <location>
        <begin position="157"/>
        <end position="276"/>
    </location>
</feature>